<keyword evidence="2" id="KW-1133">Transmembrane helix</keyword>
<feature type="transmembrane region" description="Helical" evidence="2">
    <location>
        <begin position="300"/>
        <end position="324"/>
    </location>
</feature>
<dbReference type="InParanoid" id="A0A369J4L3"/>
<dbReference type="Gene3D" id="2.130.10.10">
    <property type="entry name" value="YVTN repeat-like/Quinoprotein amine dehydrogenase"/>
    <property type="match status" value="1"/>
</dbReference>
<sequence length="879" mass="98164">MSNAAILPSSNNDPRSPQAISKTFKLFKSQVQAFQKEMGELLKECRPLGRSYALIVAAQTLREKMRDILAQFHENAKHLSPHLGKPRQLEIRAHIKLFATKLEDVANAFENLRKCLDAFQVYTEESAKVRNVISQFRTDLRVSTQLQAYSTLADLQRCSIARVQSILMAGVPDKFDEDNLRHYIHGIATEMGEDLDALTSDFKFFNDYGMPAIQYEQKRDAESVLNMSTVATFFSAVTATTLQMSIGIEPRTNILSIVNTFWFCSLVLSIGAALGSLLHVSWKRTTYGSRGQQLPIWMSVWIHASAPVFLAVSIVCFMAGLALFTYASNQAGFTQVCTLITTGVTSFGLLNVSCWVAYEQLVIPFLVKKRWAQFRIVNGNLRLESTVGFDNTPKVDSISDNSDTSSQSDSSSLSTQPPTPQSHRRPLTRVFGPLLSFAPLRRLPDPEIPTSIPLQPGETAREDAVDRWNKSPVIAATVSSATKLWEGPVIGPPRMEPLPFTFGEVQDMEFSPSGQLLAITCFDTNIFCSTTMIYTMPINRKSRPRGYHHSEYLSLGKVPAIARQVAWYFGYDRLLVRYDASIHIVSADAKLLNIIKRPHRITSAAWCYQRKEITYSGWCVILAQIPPGPGTDSTLLVVKAKYPFPRLLLRDIAVVPMTDLLLVIGRVTVFSDGRPPKKDRAEKQIIVYNLATGEIKSCNPVVDDVRYITLSNRYSEARKGFGVLLGHKDKLPPRLWTLEIDFSDFYNPLLKWDPFHFQSPSYLAGRGYFAGDQDHTIVCAGVDGDIHIWDRESGEEVKCIQQALPASSGMSRSMAWSPWSSDSLTFVTAERNVLKVWSISRPNPADQDAPGGSPSDGGQQVLISRKDVEDNKLADQYTS</sequence>
<feature type="compositionally biased region" description="Basic and acidic residues" evidence="1">
    <location>
        <begin position="864"/>
        <end position="873"/>
    </location>
</feature>
<feature type="region of interest" description="Disordered" evidence="1">
    <location>
        <begin position="840"/>
        <end position="879"/>
    </location>
</feature>
<evidence type="ECO:0000313" key="4">
    <source>
        <dbReference type="Proteomes" id="UP000076154"/>
    </source>
</evidence>
<dbReference type="SUPFAM" id="SSF50978">
    <property type="entry name" value="WD40 repeat-like"/>
    <property type="match status" value="1"/>
</dbReference>
<keyword evidence="2" id="KW-0472">Membrane</keyword>
<protein>
    <submittedName>
        <fullName evidence="3">Uncharacterized protein</fullName>
    </submittedName>
</protein>
<feature type="compositionally biased region" description="Low complexity" evidence="1">
    <location>
        <begin position="398"/>
        <end position="416"/>
    </location>
</feature>
<evidence type="ECO:0000313" key="3">
    <source>
        <dbReference type="EMBL" id="RDB16100.1"/>
    </source>
</evidence>
<feature type="region of interest" description="Disordered" evidence="1">
    <location>
        <begin position="394"/>
        <end position="426"/>
    </location>
</feature>
<comment type="caution">
    <text evidence="3">The sequence shown here is derived from an EMBL/GenBank/DDBJ whole genome shotgun (WGS) entry which is preliminary data.</text>
</comment>
<dbReference type="InterPro" id="IPR015943">
    <property type="entry name" value="WD40/YVTN_repeat-like_dom_sf"/>
</dbReference>
<feature type="transmembrane region" description="Helical" evidence="2">
    <location>
        <begin position="254"/>
        <end position="280"/>
    </location>
</feature>
<dbReference type="STRING" id="39966.A0A369J4L3"/>
<proteinExistence type="predicted"/>
<keyword evidence="2" id="KW-0812">Transmembrane</keyword>
<name>A0A369J4L3_HYPMA</name>
<dbReference type="EMBL" id="LUEZ02000134">
    <property type="protein sequence ID" value="RDB16100.1"/>
    <property type="molecule type" value="Genomic_DNA"/>
</dbReference>
<accession>A0A369J4L3</accession>
<dbReference type="InterPro" id="IPR036322">
    <property type="entry name" value="WD40_repeat_dom_sf"/>
</dbReference>
<reference evidence="3" key="1">
    <citation type="submission" date="2018-04" db="EMBL/GenBank/DDBJ databases">
        <title>Whole genome sequencing of Hypsizygus marmoreus.</title>
        <authorList>
            <person name="Choi I.-G."/>
            <person name="Min B."/>
            <person name="Kim J.-G."/>
            <person name="Kim S."/>
            <person name="Oh Y.-L."/>
            <person name="Kong W.-S."/>
            <person name="Park H."/>
            <person name="Jeong J."/>
            <person name="Song E.-S."/>
        </authorList>
    </citation>
    <scope>NUCLEOTIDE SEQUENCE [LARGE SCALE GENOMIC DNA]</scope>
    <source>
        <strain evidence="3">51987-8</strain>
    </source>
</reference>
<dbReference type="OrthoDB" id="972532at2759"/>
<organism evidence="3 4">
    <name type="scientific">Hypsizygus marmoreus</name>
    <name type="common">White beech mushroom</name>
    <name type="synonym">Agaricus marmoreus</name>
    <dbReference type="NCBI Taxonomy" id="39966"/>
    <lineage>
        <taxon>Eukaryota</taxon>
        <taxon>Fungi</taxon>
        <taxon>Dikarya</taxon>
        <taxon>Basidiomycota</taxon>
        <taxon>Agaricomycotina</taxon>
        <taxon>Agaricomycetes</taxon>
        <taxon>Agaricomycetidae</taxon>
        <taxon>Agaricales</taxon>
        <taxon>Tricholomatineae</taxon>
        <taxon>Lyophyllaceae</taxon>
        <taxon>Hypsizygus</taxon>
    </lineage>
</organism>
<feature type="transmembrane region" description="Helical" evidence="2">
    <location>
        <begin position="336"/>
        <end position="358"/>
    </location>
</feature>
<evidence type="ECO:0000256" key="1">
    <source>
        <dbReference type="SAM" id="MobiDB-lite"/>
    </source>
</evidence>
<dbReference type="AlphaFoldDB" id="A0A369J4L3"/>
<gene>
    <name evidence="3" type="ORF">Hypma_003404</name>
</gene>
<keyword evidence="4" id="KW-1185">Reference proteome</keyword>
<evidence type="ECO:0000256" key="2">
    <source>
        <dbReference type="SAM" id="Phobius"/>
    </source>
</evidence>
<dbReference type="Proteomes" id="UP000076154">
    <property type="component" value="Unassembled WGS sequence"/>
</dbReference>